<name>A0A378ICC1_9GAMM</name>
<feature type="compositionally biased region" description="Basic and acidic residues" evidence="1">
    <location>
        <begin position="786"/>
        <end position="817"/>
    </location>
</feature>
<dbReference type="Proteomes" id="UP000054735">
    <property type="component" value="Unassembled WGS sequence"/>
</dbReference>
<dbReference type="InterPro" id="IPR002110">
    <property type="entry name" value="Ankyrin_rpt"/>
</dbReference>
<reference evidence="2 4" key="1">
    <citation type="submission" date="2015-11" db="EMBL/GenBank/DDBJ databases">
        <title>Genomic analysis of 38 Legionella species identifies large and diverse effector repertoires.</title>
        <authorList>
            <person name="Burstein D."/>
            <person name="Amaro F."/>
            <person name="Zusman T."/>
            <person name="Lifshitz Z."/>
            <person name="Cohen O."/>
            <person name="Gilbert J.A."/>
            <person name="Pupko T."/>
            <person name="Shuman H.A."/>
            <person name="Segal G."/>
        </authorList>
    </citation>
    <scope>NUCLEOTIDE SEQUENCE [LARGE SCALE GENOMIC DNA]</scope>
    <source>
        <strain evidence="2 4">CDC#1407-AL-14</strain>
    </source>
</reference>
<proteinExistence type="predicted"/>
<dbReference type="Gene3D" id="1.25.40.20">
    <property type="entry name" value="Ankyrin repeat-containing domain"/>
    <property type="match status" value="1"/>
</dbReference>
<sequence length="1024" mass="118917">MTIVYPYMKDKLLKLFKKYPFIHFDSLGLSIIIPLTGASKVSDNFTGDKNAPVSLYLFGDNTCKSDLERRAFFDGPFDEVTKTFDSRHSFEYLFNDLIKELIQLGADQTQASDKQFIEALMFNLFKAKEKALDCKLRSPGYDTMRRDLLSGDHSIMVSKAEFIVKTVPDKIRNLDIPNIIDITSPAASVLDKIIASDTVSLRLNRIPFSDESSLKKSISAAVNQLNTDKLLSLFSKKSKLCFRTVYSILQENIPQLANAPDVDFNYIEAQFRAAFPEEDEDKRNDWKLEDIESVIFSLFDPHIKIEQPRINNFLSLYQRCFLKYTEEHSNYKEYMPQALSYQLFIFQTFLYLATLQLHLTDKKQAKRFLDHIQDPRKLSELLTQLTRSHSIPSIAELPISPGQWQSILDATYEIAISYIDAPHYDELRTACSAVQLKNTHYLVMGGKLCWSTSPLTESGNINTPAQASEISANNFGLFYDKRRHYITEYDHLSLIYQILNSDSGEALLWEVIEEHLAQITPHKASDILTRLINDKKYHCAELLISRIPFSISSFNSAFLQKPCNLNLIKTFLQTNDPYLHLSAEKIFLFAVKKGEAELVKQLLRWKKDLRKYFSGPLFLDAARAGHTGMIKLILLYRPDLLEYKGAFQHTAFLNACAHGHPTMAKFLMDMGANIHAKSVLKSDNPHYSRMHGKTARQWAETLLNTDKDVSAKSIIKLFDDYYQQLEINFNSDKNYKYRFTQTHIAQALDNNDLRLAELILKNRPDLINKLDKNDSKSLNKLQAQEVDLKRQEKERKEQERQRREEEHRQQERERQRQEEERRQQEEQRQRQEQERLQQEQQRQRQEQQRQAEARRQREQRSRAQRQHSLRELLKEPMAVFDKQINLFETRIKQSTTRKNPAYHDTVSNLVLELKTAKDEFLNHINKASQAAFIGRCRLAMDGAKTELAKHRGWYAFNAAMRKILGILAAITVVPALITHQRSEQGYYGTFFGKKDLIDTQSVKELNSLRAGLELTHLRCTPFIR</sequence>
<evidence type="ECO:0000313" key="4">
    <source>
        <dbReference type="Proteomes" id="UP000054735"/>
    </source>
</evidence>
<dbReference type="RefSeq" id="WP_131792996.1">
    <property type="nucleotide sequence ID" value="NZ_CAAAHV010000008.1"/>
</dbReference>
<dbReference type="SMART" id="SM00248">
    <property type="entry name" value="ANK"/>
    <property type="match status" value="3"/>
</dbReference>
<keyword evidence="4" id="KW-1185">Reference proteome</keyword>
<protein>
    <submittedName>
        <fullName evidence="3">Ankyrin repeat protein</fullName>
    </submittedName>
</protein>
<organism evidence="3 5">
    <name type="scientific">Legionella birminghamensis</name>
    <dbReference type="NCBI Taxonomy" id="28083"/>
    <lineage>
        <taxon>Bacteria</taxon>
        <taxon>Pseudomonadati</taxon>
        <taxon>Pseudomonadota</taxon>
        <taxon>Gammaproteobacteria</taxon>
        <taxon>Legionellales</taxon>
        <taxon>Legionellaceae</taxon>
        <taxon>Legionella</taxon>
    </lineage>
</organism>
<evidence type="ECO:0000313" key="5">
    <source>
        <dbReference type="Proteomes" id="UP000255066"/>
    </source>
</evidence>
<evidence type="ECO:0000313" key="3">
    <source>
        <dbReference type="EMBL" id="STX32405.1"/>
    </source>
</evidence>
<dbReference type="NCBIfam" id="NF043021">
    <property type="entry name" value="T4SS_AnkF"/>
    <property type="match status" value="1"/>
</dbReference>
<dbReference type="OrthoDB" id="5637398at2"/>
<evidence type="ECO:0000313" key="2">
    <source>
        <dbReference type="EMBL" id="KTC71758.1"/>
    </source>
</evidence>
<dbReference type="EMBL" id="LNXT01000019">
    <property type="protein sequence ID" value="KTC71758.1"/>
    <property type="molecule type" value="Genomic_DNA"/>
</dbReference>
<feature type="region of interest" description="Disordered" evidence="1">
    <location>
        <begin position="831"/>
        <end position="870"/>
    </location>
</feature>
<dbReference type="STRING" id="28083.Lbir_1613"/>
<accession>A0A378ICC1</accession>
<dbReference type="AlphaFoldDB" id="A0A378ICC1"/>
<dbReference type="EMBL" id="UGNW01000001">
    <property type="protein sequence ID" value="STX32405.1"/>
    <property type="molecule type" value="Genomic_DNA"/>
</dbReference>
<gene>
    <name evidence="3" type="primary">arp_5</name>
    <name evidence="2" type="synonym">arp_3</name>
    <name evidence="2" type="ORF">Lbir_1613</name>
    <name evidence="3" type="ORF">NCTC12437_02190</name>
</gene>
<reference evidence="3 5" key="2">
    <citation type="submission" date="2018-06" db="EMBL/GenBank/DDBJ databases">
        <authorList>
            <consortium name="Pathogen Informatics"/>
            <person name="Doyle S."/>
        </authorList>
    </citation>
    <scope>NUCLEOTIDE SEQUENCE [LARGE SCALE GENOMIC DNA]</scope>
    <source>
        <strain evidence="3 5">NCTC12437</strain>
    </source>
</reference>
<dbReference type="SUPFAM" id="SSF48403">
    <property type="entry name" value="Ankyrin repeat"/>
    <property type="match status" value="1"/>
</dbReference>
<feature type="compositionally biased region" description="Basic and acidic residues" evidence="1">
    <location>
        <begin position="831"/>
        <end position="861"/>
    </location>
</feature>
<feature type="region of interest" description="Disordered" evidence="1">
    <location>
        <begin position="778"/>
        <end position="817"/>
    </location>
</feature>
<dbReference type="Pfam" id="PF12796">
    <property type="entry name" value="Ank_2"/>
    <property type="match status" value="1"/>
</dbReference>
<dbReference type="Proteomes" id="UP000255066">
    <property type="component" value="Unassembled WGS sequence"/>
</dbReference>
<dbReference type="InterPro" id="IPR036770">
    <property type="entry name" value="Ankyrin_rpt-contain_sf"/>
</dbReference>
<evidence type="ECO:0000256" key="1">
    <source>
        <dbReference type="SAM" id="MobiDB-lite"/>
    </source>
</evidence>